<dbReference type="GO" id="GO:0008049">
    <property type="term" value="P:male courtship behavior"/>
    <property type="evidence" value="ECO:0007669"/>
    <property type="project" value="TreeGrafter"/>
</dbReference>
<feature type="transmembrane region" description="Helical" evidence="8">
    <location>
        <begin position="143"/>
        <end position="162"/>
    </location>
</feature>
<evidence type="ECO:0000313" key="10">
    <source>
        <dbReference type="Proteomes" id="UP001233999"/>
    </source>
</evidence>
<evidence type="ECO:0000256" key="4">
    <source>
        <dbReference type="ARBA" id="ARBA00022989"/>
    </source>
</evidence>
<dbReference type="GO" id="GO:0005886">
    <property type="term" value="C:plasma membrane"/>
    <property type="evidence" value="ECO:0007669"/>
    <property type="project" value="UniProtKB-SubCell"/>
</dbReference>
<evidence type="ECO:0000256" key="3">
    <source>
        <dbReference type="ARBA" id="ARBA00022692"/>
    </source>
</evidence>
<feature type="transmembrane region" description="Helical" evidence="8">
    <location>
        <begin position="49"/>
        <end position="69"/>
    </location>
</feature>
<sequence>MWTQRVFKEVRPFLIICKVFGLAPYTIRINLVTGEGTVDKRFIKNVGGWISTITLSASMVFGLFDSITISKHMRRSTITDALTTIFCIPMFFLLALSSMLINSTIIKNNINQVLKTFSFIENRLLHLRRKPVSGLNIWSVKNILLHMDILILIFVIVPYLIYDSIIWKTSFYIIHFHLIRISQIVSIITVMQYCKFVFHVGHILSEFCKILSQFIESDYSRNDENVLTVTQLSKSRIYCRPKSFRYMTETIVSLRRMYNQLCDAVYLINKMFGLLILLEIVTNVTAGITHLSTVMNILKLMQGPHHPTGYRAPLYLISCTLCIVISFSLVITMIVLCQITIWKTKELNNIVNKISLIYPLNPDTMEQLKLFSSDVSNIPFEFKAFSLFRLDYTLLCTIFASAVTYTIFLIQLNQ</sequence>
<reference evidence="9" key="1">
    <citation type="journal article" date="2023" name="IScience">
        <title>Live-bearing cockroach genome reveals convergent evolutionary mechanisms linked to viviparity in insects and beyond.</title>
        <authorList>
            <person name="Fouks B."/>
            <person name="Harrison M.C."/>
            <person name="Mikhailova A.A."/>
            <person name="Marchal E."/>
            <person name="English S."/>
            <person name="Carruthers M."/>
            <person name="Jennings E.C."/>
            <person name="Chiamaka E.L."/>
            <person name="Frigard R.A."/>
            <person name="Pippel M."/>
            <person name="Attardo G.M."/>
            <person name="Benoit J.B."/>
            <person name="Bornberg-Bauer E."/>
            <person name="Tobe S.S."/>
        </authorList>
    </citation>
    <scope>NUCLEOTIDE SEQUENCE</scope>
    <source>
        <strain evidence="9">Stay&amp;Tobe</strain>
    </source>
</reference>
<reference evidence="9" key="2">
    <citation type="submission" date="2023-05" db="EMBL/GenBank/DDBJ databases">
        <authorList>
            <person name="Fouks B."/>
        </authorList>
    </citation>
    <scope>NUCLEOTIDE SEQUENCE</scope>
    <source>
        <strain evidence="9">Stay&amp;Tobe</strain>
        <tissue evidence="9">Testes</tissue>
    </source>
</reference>
<feature type="transmembrane region" description="Helical" evidence="8">
    <location>
        <begin position="392"/>
        <end position="412"/>
    </location>
</feature>
<evidence type="ECO:0000256" key="8">
    <source>
        <dbReference type="RuleBase" id="RU363108"/>
    </source>
</evidence>
<comment type="similarity">
    <text evidence="8">Belongs to the insect chemoreceptor superfamily. Gustatory receptor (GR) family.</text>
</comment>
<keyword evidence="4 8" id="KW-1133">Transmembrane helix</keyword>
<keyword evidence="10" id="KW-1185">Reference proteome</keyword>
<dbReference type="GO" id="GO:0030425">
    <property type="term" value="C:dendrite"/>
    <property type="evidence" value="ECO:0007669"/>
    <property type="project" value="TreeGrafter"/>
</dbReference>
<dbReference type="PANTHER" id="PTHR21143">
    <property type="entry name" value="INVERTEBRATE GUSTATORY RECEPTOR"/>
    <property type="match status" value="1"/>
</dbReference>
<dbReference type="GO" id="GO:0007635">
    <property type="term" value="P:chemosensory behavior"/>
    <property type="evidence" value="ECO:0007669"/>
    <property type="project" value="TreeGrafter"/>
</dbReference>
<keyword evidence="6 8" id="KW-0675">Receptor</keyword>
<feature type="transmembrane region" description="Helical" evidence="8">
    <location>
        <begin position="264"/>
        <end position="292"/>
    </location>
</feature>
<dbReference type="Proteomes" id="UP001233999">
    <property type="component" value="Unassembled WGS sequence"/>
</dbReference>
<dbReference type="PANTHER" id="PTHR21143:SF104">
    <property type="entry name" value="GUSTATORY RECEPTOR 8A-RELATED"/>
    <property type="match status" value="1"/>
</dbReference>
<dbReference type="GO" id="GO:0007165">
    <property type="term" value="P:signal transduction"/>
    <property type="evidence" value="ECO:0007669"/>
    <property type="project" value="UniProtKB-KW"/>
</dbReference>
<evidence type="ECO:0000256" key="6">
    <source>
        <dbReference type="ARBA" id="ARBA00023170"/>
    </source>
</evidence>
<evidence type="ECO:0000256" key="5">
    <source>
        <dbReference type="ARBA" id="ARBA00023136"/>
    </source>
</evidence>
<dbReference type="Pfam" id="PF08395">
    <property type="entry name" value="7tm_7"/>
    <property type="match status" value="1"/>
</dbReference>
<gene>
    <name evidence="9" type="ORF">L9F63_018736</name>
</gene>
<organism evidence="9 10">
    <name type="scientific">Diploptera punctata</name>
    <name type="common">Pacific beetle cockroach</name>
    <dbReference type="NCBI Taxonomy" id="6984"/>
    <lineage>
        <taxon>Eukaryota</taxon>
        <taxon>Metazoa</taxon>
        <taxon>Ecdysozoa</taxon>
        <taxon>Arthropoda</taxon>
        <taxon>Hexapoda</taxon>
        <taxon>Insecta</taxon>
        <taxon>Pterygota</taxon>
        <taxon>Neoptera</taxon>
        <taxon>Polyneoptera</taxon>
        <taxon>Dictyoptera</taxon>
        <taxon>Blattodea</taxon>
        <taxon>Blaberoidea</taxon>
        <taxon>Blaberidae</taxon>
        <taxon>Diplopterinae</taxon>
        <taxon>Diploptera</taxon>
    </lineage>
</organism>
<evidence type="ECO:0000256" key="1">
    <source>
        <dbReference type="ARBA" id="ARBA00004651"/>
    </source>
</evidence>
<feature type="transmembrane region" description="Helical" evidence="8">
    <location>
        <begin position="312"/>
        <end position="337"/>
    </location>
</feature>
<keyword evidence="5 8" id="KW-0472">Membrane</keyword>
<dbReference type="GO" id="GO:0050909">
    <property type="term" value="P:sensory perception of taste"/>
    <property type="evidence" value="ECO:0007669"/>
    <property type="project" value="InterPro"/>
</dbReference>
<keyword evidence="2 8" id="KW-1003">Cell membrane</keyword>
<keyword evidence="7 8" id="KW-0807">Transducer</keyword>
<comment type="function">
    <text evidence="8">Gustatory receptor which mediates acceptance or avoidance behavior, depending on its substrates.</text>
</comment>
<comment type="subcellular location">
    <subcellularLocation>
        <location evidence="1 8">Cell membrane</location>
        <topology evidence="1 8">Multi-pass membrane protein</topology>
    </subcellularLocation>
</comment>
<feature type="transmembrane region" description="Helical" evidence="8">
    <location>
        <begin position="12"/>
        <end position="29"/>
    </location>
</feature>
<protein>
    <recommendedName>
        <fullName evidence="8">Gustatory receptor</fullName>
    </recommendedName>
</protein>
<dbReference type="AlphaFoldDB" id="A0AAD8EEY5"/>
<evidence type="ECO:0000256" key="2">
    <source>
        <dbReference type="ARBA" id="ARBA00022475"/>
    </source>
</evidence>
<name>A0AAD8EEY5_DIPPU</name>
<dbReference type="InterPro" id="IPR013604">
    <property type="entry name" value="7TM_chemorcpt"/>
</dbReference>
<dbReference type="GO" id="GO:0030424">
    <property type="term" value="C:axon"/>
    <property type="evidence" value="ECO:0007669"/>
    <property type="project" value="TreeGrafter"/>
</dbReference>
<feature type="transmembrane region" description="Helical" evidence="8">
    <location>
        <begin position="81"/>
        <end position="101"/>
    </location>
</feature>
<accession>A0AAD8EEY5</accession>
<proteinExistence type="inferred from homology"/>
<evidence type="ECO:0000256" key="7">
    <source>
        <dbReference type="ARBA" id="ARBA00023224"/>
    </source>
</evidence>
<keyword evidence="3 8" id="KW-0812">Transmembrane</keyword>
<comment type="caution">
    <text evidence="9">The sequence shown here is derived from an EMBL/GenBank/DDBJ whole genome shotgun (WGS) entry which is preliminary data.</text>
</comment>
<evidence type="ECO:0000313" key="9">
    <source>
        <dbReference type="EMBL" id="KAJ9587833.1"/>
    </source>
</evidence>
<dbReference type="EMBL" id="JASPKZ010006059">
    <property type="protein sequence ID" value="KAJ9587833.1"/>
    <property type="molecule type" value="Genomic_DNA"/>
</dbReference>
<dbReference type="GO" id="GO:0043025">
    <property type="term" value="C:neuronal cell body"/>
    <property type="evidence" value="ECO:0007669"/>
    <property type="project" value="TreeGrafter"/>
</dbReference>